<keyword evidence="2" id="KW-1185">Reference proteome</keyword>
<sequence length="203" mass="24176">MATTDAPFRFFDLPGELRNMIYRQAVVTSDEKNPIIVNATGYARSALLQTCKQAYSEAYRIHQLENIFEVPILDLDATAPIKFRDVMMFAKVRGVLHKKDTTPYVVVIWFTAKNKSEGVKLWPNLMVWLEYVHRGHNLLHKFFTRDAYRIYNGDPREMAIRFILDRMFQETIDRRRMHWSRVERIFQETARPLLRRCTERFAQ</sequence>
<dbReference type="EMBL" id="FJUY01000004">
    <property type="protein sequence ID" value="CZT17439.1"/>
    <property type="molecule type" value="Genomic_DNA"/>
</dbReference>
<organism evidence="1 2">
    <name type="scientific">Ramularia collo-cygni</name>
    <dbReference type="NCBI Taxonomy" id="112498"/>
    <lineage>
        <taxon>Eukaryota</taxon>
        <taxon>Fungi</taxon>
        <taxon>Dikarya</taxon>
        <taxon>Ascomycota</taxon>
        <taxon>Pezizomycotina</taxon>
        <taxon>Dothideomycetes</taxon>
        <taxon>Dothideomycetidae</taxon>
        <taxon>Mycosphaerellales</taxon>
        <taxon>Mycosphaerellaceae</taxon>
        <taxon>Ramularia</taxon>
    </lineage>
</organism>
<name>A0A2D3V7H8_9PEZI</name>
<evidence type="ECO:0000313" key="1">
    <source>
        <dbReference type="EMBL" id="CZT17439.1"/>
    </source>
</evidence>
<dbReference type="Proteomes" id="UP000225277">
    <property type="component" value="Unassembled WGS sequence"/>
</dbReference>
<dbReference type="GeneID" id="35598479"/>
<gene>
    <name evidence="1" type="ORF">RCC_03273</name>
</gene>
<dbReference type="RefSeq" id="XP_023624331.1">
    <property type="nucleotide sequence ID" value="XM_023768563.1"/>
</dbReference>
<proteinExistence type="predicted"/>
<dbReference type="AlphaFoldDB" id="A0A2D3V7H8"/>
<reference evidence="1 2" key="1">
    <citation type="submission" date="2016-03" db="EMBL/GenBank/DDBJ databases">
        <authorList>
            <person name="Ploux O."/>
        </authorList>
    </citation>
    <scope>NUCLEOTIDE SEQUENCE [LARGE SCALE GENOMIC DNA]</scope>
    <source>
        <strain evidence="1 2">URUG2</strain>
    </source>
</reference>
<accession>A0A2D3V7H8</accession>
<protein>
    <submittedName>
        <fullName evidence="1">Uncharacterized protein</fullName>
    </submittedName>
</protein>
<evidence type="ECO:0000313" key="2">
    <source>
        <dbReference type="Proteomes" id="UP000225277"/>
    </source>
</evidence>
<dbReference type="OrthoDB" id="62952at2759"/>